<proteinExistence type="predicted"/>
<dbReference type="Proteomes" id="UP000600918">
    <property type="component" value="Unassembled WGS sequence"/>
</dbReference>
<reference evidence="2" key="1">
    <citation type="journal article" date="2020" name="G3 (Bethesda)">
        <title>High-Quality Assemblies for Three Invasive Social Wasps from the &lt;i&gt;Vespula&lt;/i&gt; Genus.</title>
        <authorList>
            <person name="Harrop T.W.R."/>
            <person name="Guhlin J."/>
            <person name="McLaughlin G.M."/>
            <person name="Permina E."/>
            <person name="Stockwell P."/>
            <person name="Gilligan J."/>
            <person name="Le Lec M.F."/>
            <person name="Gruber M.A.M."/>
            <person name="Quinn O."/>
            <person name="Lovegrove M."/>
            <person name="Duncan E.J."/>
            <person name="Remnant E.J."/>
            <person name="Van Eeckhoven J."/>
            <person name="Graham B."/>
            <person name="Knapp R.A."/>
            <person name="Langford K.W."/>
            <person name="Kronenberg Z."/>
            <person name="Press M.O."/>
            <person name="Eacker S.M."/>
            <person name="Wilson-Rankin E.E."/>
            <person name="Purcell J."/>
            <person name="Lester P.J."/>
            <person name="Dearden P.K."/>
        </authorList>
    </citation>
    <scope>NUCLEOTIDE SEQUENCE</scope>
    <source>
        <strain evidence="2">Volc-1</strain>
    </source>
</reference>
<gene>
    <name evidence="2" type="ORF">H0235_016483</name>
</gene>
<evidence type="ECO:0000313" key="3">
    <source>
        <dbReference type="Proteomes" id="UP000600918"/>
    </source>
</evidence>
<protein>
    <submittedName>
        <fullName evidence="2">Uncharacterized protein</fullName>
    </submittedName>
</protein>
<sequence length="228" mass="26248">MATATDFALIALQRSCPISERELKWTRVENKGESNWCNSYSNEVHVLDCSSRSYEIDNRSRKATILRFDDTFYVSLDYVDYVKRSLKRKCKIKDLAFTIDKLELRISLGVIVRIVDGSILDESNFSILVIHSKMTELFFDKSSKPFIVCSQNVQRFKYCYQIGMESGVQRETNASVCSVEQRRSATRVLECKPCTYDERRPTKGVVGREGLNIEDKNKGSTYLPSSRQ</sequence>
<evidence type="ECO:0000313" key="2">
    <source>
        <dbReference type="EMBL" id="KAF7396946.1"/>
    </source>
</evidence>
<feature type="compositionally biased region" description="Polar residues" evidence="1">
    <location>
        <begin position="219"/>
        <end position="228"/>
    </location>
</feature>
<name>A0A834K457_VESPE</name>
<accession>A0A834K457</accession>
<dbReference type="AlphaFoldDB" id="A0A834K457"/>
<keyword evidence="3" id="KW-1185">Reference proteome</keyword>
<organism evidence="2 3">
    <name type="scientific">Vespula pensylvanica</name>
    <name type="common">Western yellow jacket</name>
    <name type="synonym">Wasp</name>
    <dbReference type="NCBI Taxonomy" id="30213"/>
    <lineage>
        <taxon>Eukaryota</taxon>
        <taxon>Metazoa</taxon>
        <taxon>Ecdysozoa</taxon>
        <taxon>Arthropoda</taxon>
        <taxon>Hexapoda</taxon>
        <taxon>Insecta</taxon>
        <taxon>Pterygota</taxon>
        <taxon>Neoptera</taxon>
        <taxon>Endopterygota</taxon>
        <taxon>Hymenoptera</taxon>
        <taxon>Apocrita</taxon>
        <taxon>Aculeata</taxon>
        <taxon>Vespoidea</taxon>
        <taxon>Vespidae</taxon>
        <taxon>Vespinae</taxon>
        <taxon>Vespula</taxon>
    </lineage>
</organism>
<comment type="caution">
    <text evidence="2">The sequence shown here is derived from an EMBL/GenBank/DDBJ whole genome shotgun (WGS) entry which is preliminary data.</text>
</comment>
<feature type="region of interest" description="Disordered" evidence="1">
    <location>
        <begin position="208"/>
        <end position="228"/>
    </location>
</feature>
<evidence type="ECO:0000256" key="1">
    <source>
        <dbReference type="SAM" id="MobiDB-lite"/>
    </source>
</evidence>
<dbReference type="EMBL" id="JACSDY010000020">
    <property type="protein sequence ID" value="KAF7396946.1"/>
    <property type="molecule type" value="Genomic_DNA"/>
</dbReference>